<dbReference type="Proteomes" id="UP000596063">
    <property type="component" value="Chromosome"/>
</dbReference>
<dbReference type="AlphaFoldDB" id="A0A7T4QYN1"/>
<dbReference type="InterPro" id="IPR050315">
    <property type="entry name" value="FAD-oxidoreductase_2"/>
</dbReference>
<evidence type="ECO:0000313" key="7">
    <source>
        <dbReference type="Proteomes" id="UP000596063"/>
    </source>
</evidence>
<evidence type="ECO:0000256" key="4">
    <source>
        <dbReference type="ARBA" id="ARBA00023002"/>
    </source>
</evidence>
<reference evidence="6 7" key="1">
    <citation type="submission" date="2020-12" db="EMBL/GenBank/DDBJ databases">
        <authorList>
            <person name="Shan Y."/>
        </authorList>
    </citation>
    <scope>NUCLEOTIDE SEQUENCE [LARGE SCALE GENOMIC DNA]</scope>
    <source>
        <strain evidence="7">csc3.9</strain>
    </source>
</reference>
<keyword evidence="7" id="KW-1185">Reference proteome</keyword>
<protein>
    <submittedName>
        <fullName evidence="6">FAD-dependent oxidoreductase</fullName>
    </submittedName>
</protein>
<proteinExistence type="predicted"/>
<dbReference type="RefSeq" id="WP_198568707.1">
    <property type="nucleotide sequence ID" value="NZ_CP066167.1"/>
</dbReference>
<dbReference type="InterPro" id="IPR003953">
    <property type="entry name" value="FAD-dep_OxRdtase_2_FAD-bd"/>
</dbReference>
<dbReference type="GO" id="GO:0008202">
    <property type="term" value="P:steroid metabolic process"/>
    <property type="evidence" value="ECO:0007669"/>
    <property type="project" value="UniProtKB-ARBA"/>
</dbReference>
<dbReference type="EMBL" id="CP066167">
    <property type="protein sequence ID" value="QQD17205.1"/>
    <property type="molecule type" value="Genomic_DNA"/>
</dbReference>
<dbReference type="KEGG" id="snan:I6N98_12630"/>
<dbReference type="Pfam" id="PF00890">
    <property type="entry name" value="FAD_binding_2"/>
    <property type="match status" value="1"/>
</dbReference>
<dbReference type="SUPFAM" id="SSF51905">
    <property type="entry name" value="FAD/NAD(P)-binding domain"/>
    <property type="match status" value="1"/>
</dbReference>
<evidence type="ECO:0000256" key="1">
    <source>
        <dbReference type="ARBA" id="ARBA00001974"/>
    </source>
</evidence>
<dbReference type="SUPFAM" id="SSF56425">
    <property type="entry name" value="Succinate dehydrogenase/fumarate reductase flavoprotein, catalytic domain"/>
    <property type="match status" value="1"/>
</dbReference>
<dbReference type="Gene3D" id="3.50.50.60">
    <property type="entry name" value="FAD/NAD(P)-binding domain"/>
    <property type="match status" value="2"/>
</dbReference>
<dbReference type="GO" id="GO:0016491">
    <property type="term" value="F:oxidoreductase activity"/>
    <property type="evidence" value="ECO:0007669"/>
    <property type="project" value="UniProtKB-KW"/>
</dbReference>
<evidence type="ECO:0000256" key="3">
    <source>
        <dbReference type="ARBA" id="ARBA00022827"/>
    </source>
</evidence>
<keyword evidence="3" id="KW-0274">FAD</keyword>
<keyword evidence="2" id="KW-0285">Flavoprotein</keyword>
<evidence type="ECO:0000313" key="6">
    <source>
        <dbReference type="EMBL" id="QQD17205.1"/>
    </source>
</evidence>
<gene>
    <name evidence="6" type="ORF">I6N98_12630</name>
</gene>
<organism evidence="6 7">
    <name type="scientific">Spongiibacter nanhainus</name>
    <dbReference type="NCBI Taxonomy" id="2794344"/>
    <lineage>
        <taxon>Bacteria</taxon>
        <taxon>Pseudomonadati</taxon>
        <taxon>Pseudomonadota</taxon>
        <taxon>Gammaproteobacteria</taxon>
        <taxon>Cellvibrionales</taxon>
        <taxon>Spongiibacteraceae</taxon>
        <taxon>Spongiibacter</taxon>
    </lineage>
</organism>
<feature type="domain" description="FAD-dependent oxidoreductase 2 FAD-binding" evidence="5">
    <location>
        <begin position="6"/>
        <end position="533"/>
    </location>
</feature>
<dbReference type="PANTHER" id="PTHR43400">
    <property type="entry name" value="FUMARATE REDUCTASE"/>
    <property type="match status" value="1"/>
</dbReference>
<sequence>MKQNVDFIVVGSGAGSMCAALKLRSAGKSVMVLEKTDLLGGTTATSGGVMWIPNNRYMKEAGVPDSRDDAIAYLAATAGADDDAPGANAERRATYVDQAPAMLEFLISKGLRFRRIPSWPDYYEAPGESELGRTVVSELFDLNTLGKEWKAKLRPGFIPLPAYLEEAMQLPNMKRSKAAKKTLFRILGRTLKTRLTGKHLVTAGHALQGQLLRAALDEGVDIHVNAAVKKLLTHGDRVSGVLANINGKDMEINASAGVLINAGGFARNQAMLDQYIPGAKSEWTNANPGDTGEMIQEAMALGAAVAQMNERMGSPTTLPPNNPDMKPAMQGDLAKPHSIVVDQSGQRFMRESASYMALSKAILERQAQSPSIPSWMILDSQYIDKYWLVGGGVNKKKLQTWLDADFIKQGDSLEALAQACDIDPATLSNTVTRFNGFVDAGEDSDFGRGGHIYDRWLGDDLHKPNETLGKIDSGPFYALRVYPGDLGTFGGLLTDEHARVLREDGSVMEGLYATGTSTASVMGRITPGAGGSIGPSITWAYVAACHAAGDSS</sequence>
<comment type="cofactor">
    <cofactor evidence="1">
        <name>FAD</name>
        <dbReference type="ChEBI" id="CHEBI:57692"/>
    </cofactor>
</comment>
<name>A0A7T4QYN1_9GAMM</name>
<evidence type="ECO:0000259" key="5">
    <source>
        <dbReference type="Pfam" id="PF00890"/>
    </source>
</evidence>
<dbReference type="PANTHER" id="PTHR43400:SF10">
    <property type="entry name" value="3-OXOSTEROID 1-DEHYDROGENASE"/>
    <property type="match status" value="1"/>
</dbReference>
<keyword evidence="4" id="KW-0560">Oxidoreductase</keyword>
<dbReference type="InterPro" id="IPR036188">
    <property type="entry name" value="FAD/NAD-bd_sf"/>
</dbReference>
<accession>A0A7T4QYN1</accession>
<dbReference type="InterPro" id="IPR027477">
    <property type="entry name" value="Succ_DH/fumarate_Rdtase_cat_sf"/>
</dbReference>
<evidence type="ECO:0000256" key="2">
    <source>
        <dbReference type="ARBA" id="ARBA00022630"/>
    </source>
</evidence>